<evidence type="ECO:0000313" key="9">
    <source>
        <dbReference type="EnsemblMetazoa" id="PPA25365.1"/>
    </source>
</evidence>
<dbReference type="InterPro" id="IPR013083">
    <property type="entry name" value="Znf_RING/FYVE/PHD"/>
</dbReference>
<dbReference type="InterPro" id="IPR002110">
    <property type="entry name" value="Ankyrin_rpt"/>
</dbReference>
<reference evidence="9" key="2">
    <citation type="submission" date="2022-06" db="UniProtKB">
        <authorList>
            <consortium name="EnsemblMetazoa"/>
        </authorList>
    </citation>
    <scope>IDENTIFICATION</scope>
    <source>
        <strain evidence="9">PS312</strain>
    </source>
</reference>
<evidence type="ECO:0000256" key="6">
    <source>
        <dbReference type="SAM" id="MobiDB-lite"/>
    </source>
</evidence>
<evidence type="ECO:0000256" key="2">
    <source>
        <dbReference type="ARBA" id="ARBA00022771"/>
    </source>
</evidence>
<dbReference type="EnsemblMetazoa" id="PPA25365.1">
    <property type="protein sequence ID" value="PPA25365.1"/>
    <property type="gene ID" value="WBGene00114919"/>
</dbReference>
<dbReference type="PROSITE" id="PS00518">
    <property type="entry name" value="ZF_RING_1"/>
    <property type="match status" value="1"/>
</dbReference>
<accession>A0A8R1YG04</accession>
<dbReference type="SUPFAM" id="SSF57850">
    <property type="entry name" value="RING/U-box"/>
    <property type="match status" value="1"/>
</dbReference>
<dbReference type="SUPFAM" id="SSF48403">
    <property type="entry name" value="Ankyrin repeat"/>
    <property type="match status" value="1"/>
</dbReference>
<keyword evidence="3" id="KW-0862">Zinc</keyword>
<dbReference type="PROSITE" id="PS50088">
    <property type="entry name" value="ANK_REPEAT"/>
    <property type="match status" value="1"/>
</dbReference>
<dbReference type="InterPro" id="IPR001841">
    <property type="entry name" value="Znf_RING"/>
</dbReference>
<evidence type="ECO:0000256" key="3">
    <source>
        <dbReference type="ARBA" id="ARBA00022833"/>
    </source>
</evidence>
<dbReference type="SMART" id="SM00248">
    <property type="entry name" value="ANK"/>
    <property type="match status" value="2"/>
</dbReference>
<keyword evidence="4" id="KW-0040">ANK repeat</keyword>
<evidence type="ECO:0000313" key="10">
    <source>
        <dbReference type="Proteomes" id="UP000005239"/>
    </source>
</evidence>
<feature type="compositionally biased region" description="Basic and acidic residues" evidence="6">
    <location>
        <begin position="220"/>
        <end position="232"/>
    </location>
</feature>
<dbReference type="Pfam" id="PF12796">
    <property type="entry name" value="Ank_2"/>
    <property type="match status" value="1"/>
</dbReference>
<feature type="domain" description="RING-type" evidence="7">
    <location>
        <begin position="18"/>
        <end position="60"/>
    </location>
</feature>
<dbReference type="AlphaFoldDB" id="A0A8R1YG04"/>
<dbReference type="InterPro" id="IPR036770">
    <property type="entry name" value="Ankyrin_rpt-contain_sf"/>
</dbReference>
<keyword evidence="2 5" id="KW-0863">Zinc-finger</keyword>
<evidence type="ECO:0000256" key="5">
    <source>
        <dbReference type="PROSITE-ProRule" id="PRU00175"/>
    </source>
</evidence>
<keyword evidence="1" id="KW-0479">Metal-binding</keyword>
<protein>
    <submittedName>
        <fullName evidence="9">Uncharacterized protein</fullName>
    </submittedName>
</protein>
<feature type="repeat" description="ANK" evidence="4">
    <location>
        <begin position="389"/>
        <end position="418"/>
    </location>
</feature>
<reference evidence="10" key="1">
    <citation type="journal article" date="2008" name="Nat. Genet.">
        <title>The Pristionchus pacificus genome provides a unique perspective on nematode lifestyle and parasitism.</title>
        <authorList>
            <person name="Dieterich C."/>
            <person name="Clifton S.W."/>
            <person name="Schuster L.N."/>
            <person name="Chinwalla A."/>
            <person name="Delehaunty K."/>
            <person name="Dinkelacker I."/>
            <person name="Fulton L."/>
            <person name="Fulton R."/>
            <person name="Godfrey J."/>
            <person name="Minx P."/>
            <person name="Mitreva M."/>
            <person name="Roeseler W."/>
            <person name="Tian H."/>
            <person name="Witte H."/>
            <person name="Yang S.P."/>
            <person name="Wilson R.K."/>
            <person name="Sommer R.J."/>
        </authorList>
    </citation>
    <scope>NUCLEOTIDE SEQUENCE [LARGE SCALE GENOMIC DNA]</scope>
    <source>
        <strain evidence="10">PS312</strain>
    </source>
</reference>
<feature type="domain" description="BRCT" evidence="8">
    <location>
        <begin position="554"/>
        <end position="654"/>
    </location>
</feature>
<keyword evidence="10" id="KW-1185">Reference proteome</keyword>
<dbReference type="PROSITE" id="PS50297">
    <property type="entry name" value="ANK_REP_REGION"/>
    <property type="match status" value="1"/>
</dbReference>
<dbReference type="GO" id="GO:0008270">
    <property type="term" value="F:zinc ion binding"/>
    <property type="evidence" value="ECO:0007669"/>
    <property type="project" value="UniProtKB-KW"/>
</dbReference>
<sequence length="654" mass="73371">MFESTVEAAELFSKALKCSNCQTINDNLQMCGDSCKHPFCWDCINKFMRSDTFVLCPVCKLPLELNRPTNCYLFNNLSALLSDLRTALTKKSHEENMGSAETQHILFALEHQTGRGIDDFCSQQVCDDLPSTSSTPANFQNISEGFERDSPIEQKKHPMQKDANFFIETAGLVNIGNPVDHSTQKDVPDLFASQAIAEWNPCGTGGSYRSVPPISKGKSVPKEWIEERERRSGTALKRSSTEIVRRSSNRLSNEKEKDEVPKTLNSSFMFDEEDDILMDMSMKAHEKKREKQEESIEKNIAEKKKIDNHPKKKSLGGKKGESVLINSIILKNEKKLKEALESGWDANERDPDGKTAIFMAAERDLPHICLALIAKGAAVNAYCGEWCQTPLHAAASSDSFEAAKVLIEKGASRRAKDLRGDTPDMVAKSDKMKLLITRHSSVPLQIVYPLRKSRILFLHDGIDPKLKRIADSDYDVVNSLEEANILVVEGKMGRATTLNVNILESIARGMTIVTEDWLSTGGDERKFEVKSIKNGDDCEYEGGCIASRKNSERLMPPLFYGISFYLCHSKYGTITKNEYIEIIKAGGGKVLSREPVSNLEELSPFHARQLSPYFVLFNPVIPVPDKLSTNLLLNLVSYNWLQESLARFEFIQPY</sequence>
<proteinExistence type="predicted"/>
<dbReference type="InterPro" id="IPR001357">
    <property type="entry name" value="BRCT_dom"/>
</dbReference>
<organism evidence="9 10">
    <name type="scientific">Pristionchus pacificus</name>
    <name type="common">Parasitic nematode worm</name>
    <dbReference type="NCBI Taxonomy" id="54126"/>
    <lineage>
        <taxon>Eukaryota</taxon>
        <taxon>Metazoa</taxon>
        <taxon>Ecdysozoa</taxon>
        <taxon>Nematoda</taxon>
        <taxon>Chromadorea</taxon>
        <taxon>Rhabditida</taxon>
        <taxon>Rhabditina</taxon>
        <taxon>Diplogasteromorpha</taxon>
        <taxon>Diplogasteroidea</taxon>
        <taxon>Neodiplogasteridae</taxon>
        <taxon>Pristionchus</taxon>
    </lineage>
</organism>
<dbReference type="PANTHER" id="PTHR24132:SF24">
    <property type="entry name" value="ANKYRIN REPEAT AND SOCS BOX PROTEIN 6"/>
    <property type="match status" value="1"/>
</dbReference>
<dbReference type="Proteomes" id="UP000005239">
    <property type="component" value="Unassembled WGS sequence"/>
</dbReference>
<dbReference type="Gene3D" id="3.40.50.10190">
    <property type="entry name" value="BRCT domain"/>
    <property type="match status" value="1"/>
</dbReference>
<feature type="region of interest" description="Disordered" evidence="6">
    <location>
        <begin position="204"/>
        <end position="262"/>
    </location>
</feature>
<dbReference type="PANTHER" id="PTHR24132">
    <property type="entry name" value="ANKYRIN REPEAT AND SOCS BOX PROTEIN 6"/>
    <property type="match status" value="1"/>
</dbReference>
<evidence type="ECO:0000259" key="7">
    <source>
        <dbReference type="PROSITE" id="PS50089"/>
    </source>
</evidence>
<evidence type="ECO:0000256" key="1">
    <source>
        <dbReference type="ARBA" id="ARBA00022723"/>
    </source>
</evidence>
<dbReference type="PROSITE" id="PS50089">
    <property type="entry name" value="ZF_RING_2"/>
    <property type="match status" value="1"/>
</dbReference>
<name>A0A8R1YG04_PRIPA</name>
<dbReference type="Gene3D" id="3.30.40.10">
    <property type="entry name" value="Zinc/RING finger domain, C3HC4 (zinc finger)"/>
    <property type="match status" value="1"/>
</dbReference>
<feature type="compositionally biased region" description="Basic and acidic residues" evidence="6">
    <location>
        <begin position="252"/>
        <end position="261"/>
    </location>
</feature>
<gene>
    <name evidence="9" type="primary">WBGene00114919</name>
</gene>
<evidence type="ECO:0000256" key="4">
    <source>
        <dbReference type="PROSITE-ProRule" id="PRU00023"/>
    </source>
</evidence>
<evidence type="ECO:0000259" key="8">
    <source>
        <dbReference type="PROSITE" id="PS50172"/>
    </source>
</evidence>
<dbReference type="PROSITE" id="PS50172">
    <property type="entry name" value="BRCT"/>
    <property type="match status" value="1"/>
</dbReference>
<dbReference type="InterPro" id="IPR017907">
    <property type="entry name" value="Znf_RING_CS"/>
</dbReference>
<dbReference type="Gene3D" id="1.25.40.20">
    <property type="entry name" value="Ankyrin repeat-containing domain"/>
    <property type="match status" value="1"/>
</dbReference>
<dbReference type="InterPro" id="IPR036420">
    <property type="entry name" value="BRCT_dom_sf"/>
</dbReference>